<sequence>MIEIPYDIERFIPSSVRLSLERMSPERQSLFLTFFKKNIRNPTAGVLFAIFKSGSSFVYRGKVQRAFLFWSMGIPIALFNPKFKFNQGVAGMILFGIVVAIWFIWWLTELFYAAGHIQKENEALAISIIELMESHENEVQSLL</sequence>
<comment type="caution">
    <text evidence="2">The sequence shown here is derived from an EMBL/GenBank/DDBJ whole genome shotgun (WGS) entry which is preliminary data.</text>
</comment>
<dbReference type="RefSeq" id="WP_167703119.1">
    <property type="nucleotide sequence ID" value="NZ_CP118168.1"/>
</dbReference>
<proteinExistence type="predicted"/>
<keyword evidence="1" id="KW-0472">Membrane</keyword>
<keyword evidence="3" id="KW-1185">Reference proteome</keyword>
<reference evidence="2" key="1">
    <citation type="submission" date="2020-03" db="EMBL/GenBank/DDBJ databases">
        <title>Spirochaetal bacteria isolated from arthropods constitute a novel genus Entomospira genus novum within the order Spirochaetales.</title>
        <authorList>
            <person name="Grana-Miraglia L."/>
            <person name="Sikutova S."/>
            <person name="Fingerle V."/>
            <person name="Sing A."/>
            <person name="Castillo-Ramirez S."/>
            <person name="Margos G."/>
            <person name="Rudolf I."/>
        </authorList>
    </citation>
    <scope>NUCLEOTIDE SEQUENCE</scope>
    <source>
        <strain evidence="2">BR208</strain>
    </source>
</reference>
<evidence type="ECO:0000256" key="1">
    <source>
        <dbReference type="SAM" id="Phobius"/>
    </source>
</evidence>
<dbReference type="EMBL" id="JAATLK010000001">
    <property type="protein sequence ID" value="NIZ46665.1"/>
    <property type="molecule type" value="Genomic_DNA"/>
</dbReference>
<evidence type="ECO:0000313" key="2">
    <source>
        <dbReference type="EMBL" id="NIZ46665.1"/>
    </source>
</evidence>
<dbReference type="AlphaFoldDB" id="A0A968KSK7"/>
<organism evidence="2 3">
    <name type="scientific">Entomospira nematocerorum</name>
    <dbReference type="NCBI Taxonomy" id="2719987"/>
    <lineage>
        <taxon>Bacteria</taxon>
        <taxon>Pseudomonadati</taxon>
        <taxon>Spirochaetota</taxon>
        <taxon>Spirochaetia</taxon>
        <taxon>Spirochaetales</taxon>
        <taxon>Spirochaetaceae</taxon>
        <taxon>Entomospira</taxon>
    </lineage>
</organism>
<gene>
    <name evidence="2" type="ORF">HCT46_01820</name>
</gene>
<keyword evidence="1" id="KW-0812">Transmembrane</keyword>
<protein>
    <submittedName>
        <fullName evidence="2">Uncharacterized protein</fullName>
    </submittedName>
</protein>
<accession>A0A968KSK7</accession>
<name>A0A968KSK7_9SPIO</name>
<evidence type="ECO:0000313" key="3">
    <source>
        <dbReference type="Proteomes" id="UP000752013"/>
    </source>
</evidence>
<feature type="transmembrane region" description="Helical" evidence="1">
    <location>
        <begin position="89"/>
        <end position="108"/>
    </location>
</feature>
<keyword evidence="1" id="KW-1133">Transmembrane helix</keyword>
<dbReference type="Proteomes" id="UP000752013">
    <property type="component" value="Unassembled WGS sequence"/>
</dbReference>